<keyword evidence="3" id="KW-1185">Reference proteome</keyword>
<protein>
    <submittedName>
        <fullName evidence="2">Uncharacterized protein</fullName>
    </submittedName>
</protein>
<name>A0A0N8PPN7_9BACL</name>
<dbReference type="RefSeq" id="WP_157061825.1">
    <property type="nucleotide sequence ID" value="NZ_LJCO01000021.1"/>
</dbReference>
<organism evidence="2 3">
    <name type="scientific">Alicyclobacillus ferrooxydans</name>
    <dbReference type="NCBI Taxonomy" id="471514"/>
    <lineage>
        <taxon>Bacteria</taxon>
        <taxon>Bacillati</taxon>
        <taxon>Bacillota</taxon>
        <taxon>Bacilli</taxon>
        <taxon>Bacillales</taxon>
        <taxon>Alicyclobacillaceae</taxon>
        <taxon>Alicyclobacillus</taxon>
    </lineage>
</organism>
<dbReference type="STRING" id="471514.AN477_05340"/>
<accession>A0A0N8PPN7</accession>
<sequence length="121" mass="13871">MCSRGDCIRYMGQWVRFQTPWGMHQGIVTDINNRGVLMLVPRRYAPTRLASADKVIGVDDEQKLDLALAQWGYRGYGPYGGGYGARAGYGGWGYPGYGGWYGGWWWWWLAFAWIFALAFLW</sequence>
<feature type="transmembrane region" description="Helical" evidence="1">
    <location>
        <begin position="104"/>
        <end position="120"/>
    </location>
</feature>
<dbReference type="OrthoDB" id="2376432at2"/>
<keyword evidence="1" id="KW-1133">Transmembrane helix</keyword>
<evidence type="ECO:0000256" key="1">
    <source>
        <dbReference type="SAM" id="Phobius"/>
    </source>
</evidence>
<dbReference type="Proteomes" id="UP000050482">
    <property type="component" value="Unassembled WGS sequence"/>
</dbReference>
<proteinExistence type="predicted"/>
<gene>
    <name evidence="2" type="ORF">AN477_05340</name>
</gene>
<evidence type="ECO:0000313" key="2">
    <source>
        <dbReference type="EMBL" id="KPV44837.1"/>
    </source>
</evidence>
<keyword evidence="1" id="KW-0472">Membrane</keyword>
<dbReference type="PATRIC" id="fig|471514.4.peg.4348"/>
<keyword evidence="1" id="KW-0812">Transmembrane</keyword>
<comment type="caution">
    <text evidence="2">The sequence shown here is derived from an EMBL/GenBank/DDBJ whole genome shotgun (WGS) entry which is preliminary data.</text>
</comment>
<evidence type="ECO:0000313" key="3">
    <source>
        <dbReference type="Proteomes" id="UP000050482"/>
    </source>
</evidence>
<dbReference type="EMBL" id="LJCO01000021">
    <property type="protein sequence ID" value="KPV44837.1"/>
    <property type="molecule type" value="Genomic_DNA"/>
</dbReference>
<reference evidence="2 3" key="1">
    <citation type="submission" date="2015-09" db="EMBL/GenBank/DDBJ databases">
        <title>Draft genome sequence of Alicyclobacillus ferrooxydans DSM 22381.</title>
        <authorList>
            <person name="Hemp J."/>
        </authorList>
    </citation>
    <scope>NUCLEOTIDE SEQUENCE [LARGE SCALE GENOMIC DNA]</scope>
    <source>
        <strain evidence="2 3">TC-34</strain>
    </source>
</reference>
<dbReference type="AlphaFoldDB" id="A0A0N8PPN7"/>